<protein>
    <submittedName>
        <fullName evidence="2">Uncharacterized protein</fullName>
    </submittedName>
</protein>
<reference evidence="2 3" key="1">
    <citation type="journal article" date="2011" name="Front. Microbiol.">
        <title>Genomic signatures of strain selection and enhancement in Bacillus atrophaeus var. globigii, a historical biowarfare simulant.</title>
        <authorList>
            <person name="Gibbons H.S."/>
            <person name="Broomall S.M."/>
            <person name="McNew L.A."/>
            <person name="Daligault H."/>
            <person name="Chapman C."/>
            <person name="Bruce D."/>
            <person name="Karavis M."/>
            <person name="Krepps M."/>
            <person name="McGregor P.A."/>
            <person name="Hong C."/>
            <person name="Park K.H."/>
            <person name="Akmal A."/>
            <person name="Feldman A."/>
            <person name="Lin J.S."/>
            <person name="Chang W.E."/>
            <person name="Higgs B.W."/>
            <person name="Demirev P."/>
            <person name="Lindquist J."/>
            <person name="Liem A."/>
            <person name="Fochler E."/>
            <person name="Read T.D."/>
            <person name="Tapia R."/>
            <person name="Johnson S."/>
            <person name="Bishop-Lilly K.A."/>
            <person name="Detter C."/>
            <person name="Han C."/>
            <person name="Sozhamannan S."/>
            <person name="Rosenzweig C.N."/>
            <person name="Skowronski E.W."/>
        </authorList>
    </citation>
    <scope>NUCLEOTIDE SEQUENCE [LARGE SCALE GENOMIC DNA]</scope>
    <source>
        <strain evidence="2 3">PIT1</strain>
    </source>
</reference>
<dbReference type="RefSeq" id="WP_126824616.1">
    <property type="nucleotide sequence ID" value="NZ_PIQG01000001.1"/>
</dbReference>
<feature type="transmembrane region" description="Helical" evidence="1">
    <location>
        <begin position="75"/>
        <end position="93"/>
    </location>
</feature>
<evidence type="ECO:0000313" key="3">
    <source>
        <dbReference type="Proteomes" id="UP000288279"/>
    </source>
</evidence>
<sequence length="96" mass="10475">MNNARILKRIAALAIIVSGILLVVLANERWLGLAFLIFGIAWFVLQPTKPVTGPDGQTTQPIGSQEPLQWYQSPILWVPVVVAIIGLLVWLFGGQG</sequence>
<dbReference type="Proteomes" id="UP000288279">
    <property type="component" value="Unassembled WGS sequence"/>
</dbReference>
<proteinExistence type="predicted"/>
<dbReference type="OrthoDB" id="6238864at2"/>
<gene>
    <name evidence="2" type="ORF">CWI83_01255</name>
</gene>
<accession>A0A432ZMQ4</accession>
<keyword evidence="1" id="KW-0472">Membrane</keyword>
<keyword evidence="3" id="KW-1185">Reference proteome</keyword>
<evidence type="ECO:0000256" key="1">
    <source>
        <dbReference type="SAM" id="Phobius"/>
    </source>
</evidence>
<keyword evidence="1" id="KW-1133">Transmembrane helix</keyword>
<organism evidence="2 3">
    <name type="scientific">Pseudidiomarina taiwanensis</name>
    <dbReference type="NCBI Taxonomy" id="337250"/>
    <lineage>
        <taxon>Bacteria</taxon>
        <taxon>Pseudomonadati</taxon>
        <taxon>Pseudomonadota</taxon>
        <taxon>Gammaproteobacteria</taxon>
        <taxon>Alteromonadales</taxon>
        <taxon>Idiomarinaceae</taxon>
        <taxon>Pseudidiomarina</taxon>
    </lineage>
</organism>
<dbReference type="AlphaFoldDB" id="A0A432ZMQ4"/>
<evidence type="ECO:0000313" key="2">
    <source>
        <dbReference type="EMBL" id="RUO79169.1"/>
    </source>
</evidence>
<keyword evidence="1" id="KW-0812">Transmembrane</keyword>
<name>A0A432ZMQ4_9GAMM</name>
<feature type="transmembrane region" description="Helical" evidence="1">
    <location>
        <begin position="6"/>
        <end position="25"/>
    </location>
</feature>
<dbReference type="EMBL" id="PIQG01000001">
    <property type="protein sequence ID" value="RUO79169.1"/>
    <property type="molecule type" value="Genomic_DNA"/>
</dbReference>
<comment type="caution">
    <text evidence="2">The sequence shown here is derived from an EMBL/GenBank/DDBJ whole genome shotgun (WGS) entry which is preliminary data.</text>
</comment>